<dbReference type="EMBL" id="BMLV01000005">
    <property type="protein sequence ID" value="GGP05811.1"/>
    <property type="molecule type" value="Genomic_DNA"/>
</dbReference>
<gene>
    <name evidence="1" type="ORF">GCM10010992_23380</name>
</gene>
<keyword evidence="2" id="KW-1185">Reference proteome</keyword>
<name>A0ABQ2NNI3_9FLAO</name>
<accession>A0ABQ2NNI3</accession>
<dbReference type="Proteomes" id="UP000620064">
    <property type="component" value="Unassembled WGS sequence"/>
</dbReference>
<organism evidence="1 2">
    <name type="scientific">Cloacibacterium rupense</name>
    <dbReference type="NCBI Taxonomy" id="517423"/>
    <lineage>
        <taxon>Bacteria</taxon>
        <taxon>Pseudomonadati</taxon>
        <taxon>Bacteroidota</taxon>
        <taxon>Flavobacteriia</taxon>
        <taxon>Flavobacteriales</taxon>
        <taxon>Weeksellaceae</taxon>
    </lineage>
</organism>
<comment type="caution">
    <text evidence="1">The sequence shown here is derived from an EMBL/GenBank/DDBJ whole genome shotgun (WGS) entry which is preliminary data.</text>
</comment>
<reference evidence="2" key="1">
    <citation type="journal article" date="2019" name="Int. J. Syst. Evol. Microbiol.">
        <title>The Global Catalogue of Microorganisms (GCM) 10K type strain sequencing project: providing services to taxonomists for standard genome sequencing and annotation.</title>
        <authorList>
            <consortium name="The Broad Institute Genomics Platform"/>
            <consortium name="The Broad Institute Genome Sequencing Center for Infectious Disease"/>
            <person name="Wu L."/>
            <person name="Ma J."/>
        </authorList>
    </citation>
    <scope>NUCLEOTIDE SEQUENCE [LARGE SCALE GENOMIC DNA]</scope>
    <source>
        <strain evidence="2">CGMCC 1.7656</strain>
    </source>
</reference>
<sequence length="157" mass="18500">MLFFLLLSAKDKHPYHVGSVEINYNAKTKTFEISARLFLDDLENGLNKKYNQTLHFGEEKSKEAIDKALENYFSEYFKLKNNNKFLKINFLGYEEDKEAVNIYLESEIAEAPKKVETAVSLLYNLYDDQMNIVHIIVNGNRKSSKMNYPDRYLYQLF</sequence>
<evidence type="ECO:0000313" key="2">
    <source>
        <dbReference type="Proteomes" id="UP000620064"/>
    </source>
</evidence>
<dbReference type="InterPro" id="IPR046525">
    <property type="entry name" value="DUF6702"/>
</dbReference>
<protein>
    <submittedName>
        <fullName evidence="1">Uncharacterized protein</fullName>
    </submittedName>
</protein>
<evidence type="ECO:0000313" key="1">
    <source>
        <dbReference type="EMBL" id="GGP05811.1"/>
    </source>
</evidence>
<dbReference type="Pfam" id="PF20420">
    <property type="entry name" value="DUF6702"/>
    <property type="match status" value="1"/>
</dbReference>
<proteinExistence type="predicted"/>